<evidence type="ECO:0000313" key="15">
    <source>
        <dbReference type="Ensembl" id="ENSSAUP00010006766.1"/>
    </source>
</evidence>
<dbReference type="InterPro" id="IPR001827">
    <property type="entry name" value="Homeobox_Antennapedia_CS"/>
</dbReference>
<keyword evidence="16" id="KW-1185">Reference proteome</keyword>
<evidence type="ECO:0000256" key="7">
    <source>
        <dbReference type="ARBA" id="ARBA00023155"/>
    </source>
</evidence>
<keyword evidence="5" id="KW-0805">Transcription regulation</keyword>
<name>A0A671TZD1_SPAAU</name>
<keyword evidence="4" id="KW-0217">Developmental protein</keyword>
<dbReference type="Gene3D" id="1.10.10.60">
    <property type="entry name" value="Homeodomain-like"/>
    <property type="match status" value="1"/>
</dbReference>
<evidence type="ECO:0000256" key="2">
    <source>
        <dbReference type="ARBA" id="ARBA00004123"/>
    </source>
</evidence>
<accession>A0A671TZD1</accession>
<evidence type="ECO:0000256" key="13">
    <source>
        <dbReference type="SAM" id="MobiDB-lite"/>
    </source>
</evidence>
<gene>
    <name evidence="15" type="primary">HOXB8</name>
    <name evidence="15" type="synonym">hoxb7a</name>
</gene>
<keyword evidence="8" id="KW-0804">Transcription</keyword>
<evidence type="ECO:0000256" key="4">
    <source>
        <dbReference type="ARBA" id="ARBA00022473"/>
    </source>
</evidence>
<dbReference type="Pfam" id="PF00046">
    <property type="entry name" value="Homeodomain"/>
    <property type="match status" value="1"/>
</dbReference>
<reference evidence="15" key="3">
    <citation type="submission" date="2025-09" db="UniProtKB">
        <authorList>
            <consortium name="Ensembl"/>
        </authorList>
    </citation>
    <scope>IDENTIFICATION</scope>
</reference>
<evidence type="ECO:0000256" key="10">
    <source>
        <dbReference type="PROSITE-ProRule" id="PRU00108"/>
    </source>
</evidence>
<comment type="subcellular location">
    <subcellularLocation>
        <location evidence="2 10 11">Nucleus</location>
    </subcellularLocation>
</comment>
<feature type="compositionally biased region" description="Low complexity" evidence="13">
    <location>
        <begin position="73"/>
        <end position="99"/>
    </location>
</feature>
<organism evidence="15 16">
    <name type="scientific">Sparus aurata</name>
    <name type="common">Gilthead sea bream</name>
    <dbReference type="NCBI Taxonomy" id="8175"/>
    <lineage>
        <taxon>Eukaryota</taxon>
        <taxon>Metazoa</taxon>
        <taxon>Chordata</taxon>
        <taxon>Craniata</taxon>
        <taxon>Vertebrata</taxon>
        <taxon>Euteleostomi</taxon>
        <taxon>Actinopterygii</taxon>
        <taxon>Neopterygii</taxon>
        <taxon>Teleostei</taxon>
        <taxon>Neoteleostei</taxon>
        <taxon>Acanthomorphata</taxon>
        <taxon>Eupercaria</taxon>
        <taxon>Spariformes</taxon>
        <taxon>Sparidae</taxon>
        <taxon>Sparus</taxon>
    </lineage>
</organism>
<dbReference type="Ensembl" id="ENSSAUT00010007272.1">
    <property type="protein sequence ID" value="ENSSAUP00010006766.1"/>
    <property type="gene ID" value="ENSSAUG00010003412.1"/>
</dbReference>
<dbReference type="GO" id="GO:0009952">
    <property type="term" value="P:anterior/posterior pattern specification"/>
    <property type="evidence" value="ECO:0007669"/>
    <property type="project" value="TreeGrafter"/>
</dbReference>
<protein>
    <submittedName>
        <fullName evidence="15">Homeobox B8b</fullName>
    </submittedName>
</protein>
<feature type="compositionally biased region" description="Acidic residues" evidence="13">
    <location>
        <begin position="262"/>
        <end position="271"/>
    </location>
</feature>
<comment type="function">
    <text evidence="1">Sequence-specific transcription factor which is part of a developmental regulatory system that provides cells with specific positional identities on the anterior-posterior axis.</text>
</comment>
<dbReference type="PROSITE" id="PS00032">
    <property type="entry name" value="ANTENNAPEDIA"/>
    <property type="match status" value="1"/>
</dbReference>
<feature type="DNA-binding region" description="Homeobox" evidence="10">
    <location>
        <begin position="189"/>
        <end position="248"/>
    </location>
</feature>
<sequence>MSSLDFANALFSKYQHAAASCSALLFTDSTTSPCPSFPSVAPVASSSCALVSSGYHLHVSGGRGSRGLPLPPSSSFSSPSSSSFPSTSSSSTFSLSPSGLNRNSGSISPGTHPFNPAEVLSGGACSALGAGSMCSSLERFTGRPQLNSLSARLPEPACRRQTNPEQLQLQTHEEGLRIYPWMRSSGGDRRRGRQTYTRYQTLELEKEFHFNRYLTRRRRIEIAHALCLTERQIKIWFQNRRMKWKKDNKLTGSGSPTRPTAEEEEEEEEEE</sequence>
<dbReference type="PROSITE" id="PS50071">
    <property type="entry name" value="HOMEOBOX_2"/>
    <property type="match status" value="1"/>
</dbReference>
<dbReference type="Proteomes" id="UP000472265">
    <property type="component" value="Chromosome 23"/>
</dbReference>
<dbReference type="PANTHER" id="PTHR45659:SF11">
    <property type="entry name" value="HOMEOBOX PROTEIN HOX-B7"/>
    <property type="match status" value="1"/>
</dbReference>
<evidence type="ECO:0000256" key="5">
    <source>
        <dbReference type="ARBA" id="ARBA00023015"/>
    </source>
</evidence>
<dbReference type="FunFam" id="1.10.10.60:FF:000017">
    <property type="entry name" value="Homeobox protein antennapedia"/>
    <property type="match status" value="1"/>
</dbReference>
<keyword evidence="9 10" id="KW-0539">Nucleus</keyword>
<dbReference type="PRINTS" id="PR00024">
    <property type="entry name" value="HOMEOBOX"/>
</dbReference>
<evidence type="ECO:0000256" key="3">
    <source>
        <dbReference type="ARBA" id="ARBA00009107"/>
    </source>
</evidence>
<proteinExistence type="inferred from homology"/>
<dbReference type="InterPro" id="IPR009057">
    <property type="entry name" value="Homeodomain-like_sf"/>
</dbReference>
<dbReference type="AlphaFoldDB" id="A0A671TZD1"/>
<evidence type="ECO:0000256" key="6">
    <source>
        <dbReference type="ARBA" id="ARBA00023125"/>
    </source>
</evidence>
<evidence type="ECO:0000256" key="12">
    <source>
        <dbReference type="RuleBase" id="RU004442"/>
    </source>
</evidence>
<dbReference type="PRINTS" id="PR00025">
    <property type="entry name" value="ANTENNAPEDIA"/>
</dbReference>
<evidence type="ECO:0000256" key="11">
    <source>
        <dbReference type="RuleBase" id="RU000682"/>
    </source>
</evidence>
<dbReference type="OrthoDB" id="6159439at2759"/>
<dbReference type="InterPro" id="IPR001356">
    <property type="entry name" value="HD"/>
</dbReference>
<feature type="domain" description="Homeobox" evidence="14">
    <location>
        <begin position="187"/>
        <end position="247"/>
    </location>
</feature>
<dbReference type="InterPro" id="IPR050296">
    <property type="entry name" value="Antp_homeobox"/>
</dbReference>
<keyword evidence="7 10" id="KW-0371">Homeobox</keyword>
<reference evidence="15" key="1">
    <citation type="submission" date="2021-04" db="EMBL/GenBank/DDBJ databases">
        <authorList>
            <consortium name="Wellcome Sanger Institute Data Sharing"/>
        </authorList>
    </citation>
    <scope>NUCLEOTIDE SEQUENCE [LARGE SCALE GENOMIC DNA]</scope>
</reference>
<dbReference type="InterPro" id="IPR017995">
    <property type="entry name" value="Homeobox_antennapedia"/>
</dbReference>
<evidence type="ECO:0000256" key="1">
    <source>
        <dbReference type="ARBA" id="ARBA00003263"/>
    </source>
</evidence>
<dbReference type="SUPFAM" id="SSF46689">
    <property type="entry name" value="Homeodomain-like"/>
    <property type="match status" value="1"/>
</dbReference>
<dbReference type="InterPro" id="IPR020479">
    <property type="entry name" value="HD_metazoa"/>
</dbReference>
<dbReference type="GeneTree" id="ENSGT00940000161529"/>
<evidence type="ECO:0000256" key="9">
    <source>
        <dbReference type="ARBA" id="ARBA00023242"/>
    </source>
</evidence>
<dbReference type="GO" id="GO:0005634">
    <property type="term" value="C:nucleus"/>
    <property type="evidence" value="ECO:0007669"/>
    <property type="project" value="UniProtKB-SubCell"/>
</dbReference>
<keyword evidence="6 10" id="KW-0238">DNA-binding</keyword>
<dbReference type="GO" id="GO:0000981">
    <property type="term" value="F:DNA-binding transcription factor activity, RNA polymerase II-specific"/>
    <property type="evidence" value="ECO:0007669"/>
    <property type="project" value="InterPro"/>
</dbReference>
<dbReference type="PROSITE" id="PS00027">
    <property type="entry name" value="HOMEOBOX_1"/>
    <property type="match status" value="1"/>
</dbReference>
<feature type="region of interest" description="Disordered" evidence="13">
    <location>
        <begin position="63"/>
        <end position="112"/>
    </location>
</feature>
<dbReference type="SMART" id="SM00389">
    <property type="entry name" value="HOX"/>
    <property type="match status" value="1"/>
</dbReference>
<dbReference type="GO" id="GO:0000978">
    <property type="term" value="F:RNA polymerase II cis-regulatory region sequence-specific DNA binding"/>
    <property type="evidence" value="ECO:0007669"/>
    <property type="project" value="TreeGrafter"/>
</dbReference>
<feature type="compositionally biased region" description="Polar residues" evidence="13">
    <location>
        <begin position="100"/>
        <end position="109"/>
    </location>
</feature>
<evidence type="ECO:0000256" key="8">
    <source>
        <dbReference type="ARBA" id="ARBA00023163"/>
    </source>
</evidence>
<dbReference type="CDD" id="cd00086">
    <property type="entry name" value="homeodomain"/>
    <property type="match status" value="1"/>
</dbReference>
<dbReference type="InterPro" id="IPR017970">
    <property type="entry name" value="Homeobox_CS"/>
</dbReference>
<dbReference type="PANTHER" id="PTHR45659">
    <property type="entry name" value="HOMEOBOX PROTEIN HOX"/>
    <property type="match status" value="1"/>
</dbReference>
<feature type="region of interest" description="Disordered" evidence="13">
    <location>
        <begin position="246"/>
        <end position="271"/>
    </location>
</feature>
<reference evidence="15" key="2">
    <citation type="submission" date="2025-08" db="UniProtKB">
        <authorList>
            <consortium name="Ensembl"/>
        </authorList>
    </citation>
    <scope>IDENTIFICATION</scope>
</reference>
<comment type="similarity">
    <text evidence="3 12">Belongs to the Antp homeobox family.</text>
</comment>
<evidence type="ECO:0000259" key="14">
    <source>
        <dbReference type="PROSITE" id="PS50071"/>
    </source>
</evidence>
<evidence type="ECO:0000313" key="16">
    <source>
        <dbReference type="Proteomes" id="UP000472265"/>
    </source>
</evidence>